<sequence length="41" mass="4836">MNVLPVNKKRQLELITKVAEDLKILKIQKKQERDYQALPTT</sequence>
<protein>
    <submittedName>
        <fullName evidence="1">Uncharacterized protein</fullName>
    </submittedName>
</protein>
<name>A0A8S3FHK1_9BILA</name>
<organism evidence="1 2">
    <name type="scientific">Rotaria magnacalcarata</name>
    <dbReference type="NCBI Taxonomy" id="392030"/>
    <lineage>
        <taxon>Eukaryota</taxon>
        <taxon>Metazoa</taxon>
        <taxon>Spiralia</taxon>
        <taxon>Gnathifera</taxon>
        <taxon>Rotifera</taxon>
        <taxon>Eurotatoria</taxon>
        <taxon>Bdelloidea</taxon>
        <taxon>Philodinida</taxon>
        <taxon>Philodinidae</taxon>
        <taxon>Rotaria</taxon>
    </lineage>
</organism>
<evidence type="ECO:0000313" key="1">
    <source>
        <dbReference type="EMBL" id="CAF5123122.1"/>
    </source>
</evidence>
<proteinExistence type="predicted"/>
<accession>A0A8S3FHK1</accession>
<dbReference type="EMBL" id="CAJOBJ010266024">
    <property type="protein sequence ID" value="CAF5123122.1"/>
    <property type="molecule type" value="Genomic_DNA"/>
</dbReference>
<feature type="non-terminal residue" evidence="1">
    <location>
        <position position="41"/>
    </location>
</feature>
<comment type="caution">
    <text evidence="1">The sequence shown here is derived from an EMBL/GenBank/DDBJ whole genome shotgun (WGS) entry which is preliminary data.</text>
</comment>
<dbReference type="AlphaFoldDB" id="A0A8S3FHK1"/>
<evidence type="ECO:0000313" key="2">
    <source>
        <dbReference type="Proteomes" id="UP000681720"/>
    </source>
</evidence>
<gene>
    <name evidence="1" type="ORF">GIL414_LOCUS63640</name>
</gene>
<dbReference type="Proteomes" id="UP000681720">
    <property type="component" value="Unassembled WGS sequence"/>
</dbReference>
<reference evidence="1" key="1">
    <citation type="submission" date="2021-02" db="EMBL/GenBank/DDBJ databases">
        <authorList>
            <person name="Nowell W R."/>
        </authorList>
    </citation>
    <scope>NUCLEOTIDE SEQUENCE</scope>
</reference>